<evidence type="ECO:0000256" key="1">
    <source>
        <dbReference type="SAM" id="MobiDB-lite"/>
    </source>
</evidence>
<protein>
    <submittedName>
        <fullName evidence="2">Uncharacterized protein</fullName>
    </submittedName>
</protein>
<feature type="compositionally biased region" description="Low complexity" evidence="1">
    <location>
        <begin position="53"/>
        <end position="64"/>
    </location>
</feature>
<dbReference type="Proteomes" id="UP001212841">
    <property type="component" value="Unassembled WGS sequence"/>
</dbReference>
<feature type="region of interest" description="Disordered" evidence="1">
    <location>
        <begin position="1"/>
        <end position="25"/>
    </location>
</feature>
<evidence type="ECO:0000313" key="2">
    <source>
        <dbReference type="EMBL" id="KAJ3033187.1"/>
    </source>
</evidence>
<organism evidence="2 3">
    <name type="scientific">Rhizophlyctis rosea</name>
    <dbReference type="NCBI Taxonomy" id="64517"/>
    <lineage>
        <taxon>Eukaryota</taxon>
        <taxon>Fungi</taxon>
        <taxon>Fungi incertae sedis</taxon>
        <taxon>Chytridiomycota</taxon>
        <taxon>Chytridiomycota incertae sedis</taxon>
        <taxon>Chytridiomycetes</taxon>
        <taxon>Rhizophlyctidales</taxon>
        <taxon>Rhizophlyctidaceae</taxon>
        <taxon>Rhizophlyctis</taxon>
    </lineage>
</organism>
<keyword evidence="3" id="KW-1185">Reference proteome</keyword>
<evidence type="ECO:0000313" key="3">
    <source>
        <dbReference type="Proteomes" id="UP001212841"/>
    </source>
</evidence>
<dbReference type="AlphaFoldDB" id="A0AAD5WZ72"/>
<feature type="region of interest" description="Disordered" evidence="1">
    <location>
        <begin position="45"/>
        <end position="77"/>
    </location>
</feature>
<accession>A0AAD5WZ72</accession>
<feature type="compositionally biased region" description="Basic and acidic residues" evidence="1">
    <location>
        <begin position="9"/>
        <end position="22"/>
    </location>
</feature>
<feature type="compositionally biased region" description="Polar residues" evidence="1">
    <location>
        <begin position="65"/>
        <end position="75"/>
    </location>
</feature>
<comment type="caution">
    <text evidence="2">The sequence shown here is derived from an EMBL/GenBank/DDBJ whole genome shotgun (WGS) entry which is preliminary data.</text>
</comment>
<gene>
    <name evidence="2" type="ORF">HK097_004952</name>
</gene>
<name>A0AAD5WZ72_9FUNG</name>
<dbReference type="EMBL" id="JADGJD010002331">
    <property type="protein sequence ID" value="KAJ3033187.1"/>
    <property type="molecule type" value="Genomic_DNA"/>
</dbReference>
<proteinExistence type="predicted"/>
<sequence length="195" mass="21020">MFSGQEAIVTRDDYNTTPHERIPPAIDSLMASDPAILEAAVDDPENEFPDFHSSSSDISSNPGSPTTSRRPSITEPNRHEWTAIPVHIVIAANGLPYAFPPRPISRPRGCFQQVFYEGPTYQPPPISLIMGFDGTTYVVHNPPVVFSPPMFGCGPLVPVPATHPTNAPGWFAPNAPFRAFFVGDIGGPGLSFPPA</sequence>
<reference evidence="2" key="1">
    <citation type="submission" date="2020-05" db="EMBL/GenBank/DDBJ databases">
        <title>Phylogenomic resolution of chytrid fungi.</title>
        <authorList>
            <person name="Stajich J.E."/>
            <person name="Amses K."/>
            <person name="Simmons R."/>
            <person name="Seto K."/>
            <person name="Myers J."/>
            <person name="Bonds A."/>
            <person name="Quandt C.A."/>
            <person name="Barry K."/>
            <person name="Liu P."/>
            <person name="Grigoriev I."/>
            <person name="Longcore J.E."/>
            <person name="James T.Y."/>
        </authorList>
    </citation>
    <scope>NUCLEOTIDE SEQUENCE</scope>
    <source>
        <strain evidence="2">JEL0318</strain>
    </source>
</reference>